<dbReference type="Proteomes" id="UP001243989">
    <property type="component" value="Unassembled WGS sequence"/>
</dbReference>
<sequence length="576" mass="61296">MSNSGDSFSYAQYLHPNDIPEDDPFNPPPAHEDETPDLSMEDLDDLFDDLDMENEPNHDGADGSTTTNGPFGSLQQTTSENDAVDDAASISQASIEAQPEDDTSSPASSSKATRDNEAIDAESPNTEASPDEITDTEMSNAITPGPSGDSILNDGMADEPTPRSKLRKMAVSVEYKPVFAEGEEESLRGVAAEALVAMFTLKRNEKLAAHNARLVQDAVLEHTRIRGWTAINAPASQRHRNADPVPSPDLGSSTAAQTPSLVLRFRGINEPTEDEARLPSDSLCRPASARRPLPTSRPNTENQQPQSPPAVDPATGSNAVAPAPQTITAASAANNRQTRATTGARAMCTCSSCKKLDTVNGIGLIKAVKTIVEHIRADEIIAKGKKAEVPCNGCAKGNHGDDCCYNGGNSCSACIRKKEKCSFSKKESKGRKRDQGKVRQEEAPGNDDGEDEGEDEANAEERLEVEEPPKKKQRRTRASRNSPQNTQPPPISEEAVEPPPATSRRRPVNRRSSRPARQQQVEPPRSSSRGGSSSVDGSKTIDGSSPSTSGTADEGGQSPSSGTPGSPRGAEESWAA</sequence>
<name>A0AAI9ZXH5_9PEZI</name>
<feature type="region of interest" description="Disordered" evidence="1">
    <location>
        <begin position="231"/>
        <end position="321"/>
    </location>
</feature>
<proteinExistence type="predicted"/>
<organism evidence="2 3">
    <name type="scientific">Colletotrichum phormii</name>
    <dbReference type="NCBI Taxonomy" id="359342"/>
    <lineage>
        <taxon>Eukaryota</taxon>
        <taxon>Fungi</taxon>
        <taxon>Dikarya</taxon>
        <taxon>Ascomycota</taxon>
        <taxon>Pezizomycotina</taxon>
        <taxon>Sordariomycetes</taxon>
        <taxon>Hypocreomycetidae</taxon>
        <taxon>Glomerellales</taxon>
        <taxon>Glomerellaceae</taxon>
        <taxon>Colletotrichum</taxon>
        <taxon>Colletotrichum acutatum species complex</taxon>
    </lineage>
</organism>
<feature type="compositionally biased region" description="Basic and acidic residues" evidence="1">
    <location>
        <begin position="459"/>
        <end position="470"/>
    </location>
</feature>
<evidence type="ECO:0000313" key="3">
    <source>
        <dbReference type="Proteomes" id="UP001243989"/>
    </source>
</evidence>
<feature type="compositionally biased region" description="Polar residues" evidence="1">
    <location>
        <begin position="296"/>
        <end position="305"/>
    </location>
</feature>
<feature type="compositionally biased region" description="Low complexity" evidence="1">
    <location>
        <begin position="523"/>
        <end position="534"/>
    </location>
</feature>
<dbReference type="RefSeq" id="XP_060448632.1">
    <property type="nucleotide sequence ID" value="XM_060587453.1"/>
</dbReference>
<feature type="compositionally biased region" description="Pro residues" evidence="1">
    <location>
        <begin position="486"/>
        <end position="501"/>
    </location>
</feature>
<feature type="compositionally biased region" description="Low complexity" evidence="1">
    <location>
        <begin position="86"/>
        <end position="97"/>
    </location>
</feature>
<feature type="compositionally biased region" description="Acidic residues" evidence="1">
    <location>
        <begin position="444"/>
        <end position="458"/>
    </location>
</feature>
<gene>
    <name evidence="2" type="ORF">BDP81DRAFT_390792</name>
</gene>
<dbReference type="EMBL" id="JAHMHQ010000004">
    <property type="protein sequence ID" value="KAK1640025.1"/>
    <property type="molecule type" value="Genomic_DNA"/>
</dbReference>
<feature type="compositionally biased region" description="Low complexity" evidence="1">
    <location>
        <begin position="555"/>
        <end position="567"/>
    </location>
</feature>
<accession>A0AAI9ZXH5</accession>
<evidence type="ECO:0000256" key="1">
    <source>
        <dbReference type="SAM" id="MobiDB-lite"/>
    </source>
</evidence>
<feature type="compositionally biased region" description="Polar residues" evidence="1">
    <location>
        <begin position="63"/>
        <end position="81"/>
    </location>
</feature>
<feature type="region of interest" description="Disordered" evidence="1">
    <location>
        <begin position="425"/>
        <end position="576"/>
    </location>
</feature>
<feature type="compositionally biased region" description="Acidic residues" evidence="1">
    <location>
        <begin position="34"/>
        <end position="54"/>
    </location>
</feature>
<reference evidence="2" key="1">
    <citation type="submission" date="2021-06" db="EMBL/GenBank/DDBJ databases">
        <title>Comparative genomics, transcriptomics and evolutionary studies reveal genomic signatures of adaptation to plant cell wall in hemibiotrophic fungi.</title>
        <authorList>
            <consortium name="DOE Joint Genome Institute"/>
            <person name="Baroncelli R."/>
            <person name="Diaz J.F."/>
            <person name="Benocci T."/>
            <person name="Peng M."/>
            <person name="Battaglia E."/>
            <person name="Haridas S."/>
            <person name="Andreopoulos W."/>
            <person name="Labutti K."/>
            <person name="Pangilinan J."/>
            <person name="Floch G.L."/>
            <person name="Makela M.R."/>
            <person name="Henrissat B."/>
            <person name="Grigoriev I.V."/>
            <person name="Crouch J.A."/>
            <person name="De Vries R.P."/>
            <person name="Sukno S.A."/>
            <person name="Thon M.R."/>
        </authorList>
    </citation>
    <scope>NUCLEOTIDE SEQUENCE</scope>
    <source>
        <strain evidence="2">CBS 102054</strain>
    </source>
</reference>
<feature type="compositionally biased region" description="Polar residues" evidence="1">
    <location>
        <begin position="535"/>
        <end position="551"/>
    </location>
</feature>
<feature type="compositionally biased region" description="Basic residues" evidence="1">
    <location>
        <begin position="503"/>
        <end position="514"/>
    </location>
</feature>
<feature type="compositionally biased region" description="Polar residues" evidence="1">
    <location>
        <begin position="1"/>
        <end position="10"/>
    </location>
</feature>
<dbReference type="AlphaFoldDB" id="A0AAI9ZXH5"/>
<feature type="compositionally biased region" description="Polar residues" evidence="1">
    <location>
        <begin position="250"/>
        <end position="260"/>
    </location>
</feature>
<protein>
    <submittedName>
        <fullName evidence="2">Uncharacterized protein</fullName>
    </submittedName>
</protein>
<dbReference type="GeneID" id="85472315"/>
<feature type="region of interest" description="Disordered" evidence="1">
    <location>
        <begin position="1"/>
        <end position="165"/>
    </location>
</feature>
<keyword evidence="3" id="KW-1185">Reference proteome</keyword>
<evidence type="ECO:0000313" key="2">
    <source>
        <dbReference type="EMBL" id="KAK1640025.1"/>
    </source>
</evidence>
<comment type="caution">
    <text evidence="2">The sequence shown here is derived from an EMBL/GenBank/DDBJ whole genome shotgun (WGS) entry which is preliminary data.</text>
</comment>
<feature type="compositionally biased region" description="Basic and acidic residues" evidence="1">
    <location>
        <begin position="425"/>
        <end position="442"/>
    </location>
</feature>